<dbReference type="Proteomes" id="UP001165190">
    <property type="component" value="Unassembled WGS sequence"/>
</dbReference>
<evidence type="ECO:0000313" key="5">
    <source>
        <dbReference type="EMBL" id="GMJ07987.1"/>
    </source>
</evidence>
<dbReference type="SUPFAM" id="SSF56219">
    <property type="entry name" value="DNase I-like"/>
    <property type="match status" value="1"/>
</dbReference>
<dbReference type="Gene3D" id="3.60.10.10">
    <property type="entry name" value="Endonuclease/exonuclease/phosphatase"/>
    <property type="match status" value="1"/>
</dbReference>
<dbReference type="PANTHER" id="PTHR22748:SF11">
    <property type="entry name" value="OS07G0184032 PROTEIN"/>
    <property type="match status" value="1"/>
</dbReference>
<organism evidence="5 6">
    <name type="scientific">Hibiscus trionum</name>
    <name type="common">Flower of an hour</name>
    <dbReference type="NCBI Taxonomy" id="183268"/>
    <lineage>
        <taxon>Eukaryota</taxon>
        <taxon>Viridiplantae</taxon>
        <taxon>Streptophyta</taxon>
        <taxon>Embryophyta</taxon>
        <taxon>Tracheophyta</taxon>
        <taxon>Spermatophyta</taxon>
        <taxon>Magnoliopsida</taxon>
        <taxon>eudicotyledons</taxon>
        <taxon>Gunneridae</taxon>
        <taxon>Pentapetalae</taxon>
        <taxon>rosids</taxon>
        <taxon>malvids</taxon>
        <taxon>Malvales</taxon>
        <taxon>Malvaceae</taxon>
        <taxon>Malvoideae</taxon>
        <taxon>Hibiscus</taxon>
    </lineage>
</organism>
<dbReference type="GO" id="GO:0008311">
    <property type="term" value="F:double-stranded DNA 3'-5' DNA exonuclease activity"/>
    <property type="evidence" value="ECO:0007669"/>
    <property type="project" value="TreeGrafter"/>
</dbReference>
<dbReference type="GO" id="GO:0008081">
    <property type="term" value="F:phosphoric diester hydrolase activity"/>
    <property type="evidence" value="ECO:0007669"/>
    <property type="project" value="TreeGrafter"/>
</dbReference>
<evidence type="ECO:0000256" key="1">
    <source>
        <dbReference type="ARBA" id="ARBA00001946"/>
    </source>
</evidence>
<dbReference type="EMBL" id="BSYR01000049">
    <property type="protein sequence ID" value="GMJ07987.1"/>
    <property type="molecule type" value="Genomic_DNA"/>
</dbReference>
<dbReference type="OrthoDB" id="1881450at2759"/>
<comment type="caution">
    <text evidence="5">The sequence shown here is derived from an EMBL/GenBank/DDBJ whole genome shotgun (WGS) entry which is preliminary data.</text>
</comment>
<dbReference type="GO" id="GO:0003906">
    <property type="term" value="F:DNA-(apurinic or apyrimidinic site) endonuclease activity"/>
    <property type="evidence" value="ECO:0007669"/>
    <property type="project" value="TreeGrafter"/>
</dbReference>
<sequence length="145" mass="16510">MDLSILSWNIRGVRRSEKRRALKSLICKVRPCIVFLQECKLEKISDFEIRKLWGCANMEFEYAPAVGSSGGILCMWNPNILHVSERFSSRRYIALIGVHKQLGVDCGFVNVYGPSSNSKKVKFLEELLTFLNAKRIPWCLGGILT</sequence>
<dbReference type="GO" id="GO:0005634">
    <property type="term" value="C:nucleus"/>
    <property type="evidence" value="ECO:0007669"/>
    <property type="project" value="TreeGrafter"/>
</dbReference>
<evidence type="ECO:0000256" key="3">
    <source>
        <dbReference type="ARBA" id="ARBA00022801"/>
    </source>
</evidence>
<proteinExistence type="predicted"/>
<accession>A0A9W7J4R5</accession>
<dbReference type="PANTHER" id="PTHR22748">
    <property type="entry name" value="AP ENDONUCLEASE"/>
    <property type="match status" value="1"/>
</dbReference>
<dbReference type="InterPro" id="IPR004808">
    <property type="entry name" value="AP_endonuc_1"/>
</dbReference>
<keyword evidence="6" id="KW-1185">Reference proteome</keyword>
<evidence type="ECO:0000256" key="2">
    <source>
        <dbReference type="ARBA" id="ARBA00022723"/>
    </source>
</evidence>
<reference evidence="5" key="1">
    <citation type="submission" date="2023-05" db="EMBL/GenBank/DDBJ databases">
        <title>Genome and transcriptome analyses reveal genes involved in the formation of fine ridges on petal epidermal cells in Hibiscus trionum.</title>
        <authorList>
            <person name="Koshimizu S."/>
            <person name="Masuda S."/>
            <person name="Ishii T."/>
            <person name="Shirasu K."/>
            <person name="Hoshino A."/>
            <person name="Arita M."/>
        </authorList>
    </citation>
    <scope>NUCLEOTIDE SEQUENCE</scope>
    <source>
        <strain evidence="5">Hamamatsu line</strain>
    </source>
</reference>
<dbReference type="InterPro" id="IPR036691">
    <property type="entry name" value="Endo/exonu/phosph_ase_sf"/>
</dbReference>
<gene>
    <name evidence="5" type="ORF">HRI_004467900</name>
</gene>
<keyword evidence="3" id="KW-0378">Hydrolase</keyword>
<dbReference type="GO" id="GO:0006284">
    <property type="term" value="P:base-excision repair"/>
    <property type="evidence" value="ECO:0007669"/>
    <property type="project" value="TreeGrafter"/>
</dbReference>
<evidence type="ECO:0000256" key="4">
    <source>
        <dbReference type="ARBA" id="ARBA00022842"/>
    </source>
</evidence>
<dbReference type="AlphaFoldDB" id="A0A9W7J4R5"/>
<keyword evidence="2" id="KW-0479">Metal-binding</keyword>
<dbReference type="GO" id="GO:0046872">
    <property type="term" value="F:metal ion binding"/>
    <property type="evidence" value="ECO:0007669"/>
    <property type="project" value="UniProtKB-KW"/>
</dbReference>
<comment type="cofactor">
    <cofactor evidence="1">
        <name>Mg(2+)</name>
        <dbReference type="ChEBI" id="CHEBI:18420"/>
    </cofactor>
</comment>
<name>A0A9W7J4R5_HIBTR</name>
<evidence type="ECO:0000313" key="6">
    <source>
        <dbReference type="Proteomes" id="UP001165190"/>
    </source>
</evidence>
<keyword evidence="4" id="KW-0460">Magnesium</keyword>
<protein>
    <recommendedName>
        <fullName evidence="7">Endonuclease/exonuclease/phosphatase domain-containing protein</fullName>
    </recommendedName>
</protein>
<evidence type="ECO:0008006" key="7">
    <source>
        <dbReference type="Google" id="ProtNLM"/>
    </source>
</evidence>